<evidence type="ECO:0000313" key="2">
    <source>
        <dbReference type="EMBL" id="TCZ73922.1"/>
    </source>
</evidence>
<proteinExistence type="predicted"/>
<dbReference type="OrthoDB" id="3812886at2"/>
<sequence length="326" mass="37203">MRLCLALLLLFSVLNGFSQKIAYHLPEGLEGRISAAEYKPIVDSAVYHIGTRWKVLRVDSGVVQLEENPEASQWNLYNLVSQCLSVPTEQRGAFVREYFQRTFRSMDTRKLLDLGSFAAARQYLALRIYPAQTVEGTALKENSLTRRDLEGTYTVVMLDLPDVFTNLRRNDFEKWKTSEEAVFAAATENVARQQVQKVSEEFEVDSSKIRISFLEEENYAASYVLNLERNQPDLVGAWGTVVAIPNKGFALMCRIDPERPVDFVKFIQATYGQMMKSYQEHPQPVSDRYFWYYKGKFTPITLTTPGTDGLQVLAPMGLSELMSKKK</sequence>
<keyword evidence="1" id="KW-0732">Signal</keyword>
<evidence type="ECO:0000313" key="3">
    <source>
        <dbReference type="Proteomes" id="UP000295164"/>
    </source>
</evidence>
<feature type="signal peptide" evidence="1">
    <location>
        <begin position="1"/>
        <end position="22"/>
    </location>
</feature>
<dbReference type="AlphaFoldDB" id="A0A4V6P685"/>
<dbReference type="EMBL" id="SKFH01000004">
    <property type="protein sequence ID" value="TCZ73922.1"/>
    <property type="molecule type" value="Genomic_DNA"/>
</dbReference>
<gene>
    <name evidence="2" type="ORF">E0486_04375</name>
</gene>
<name>A0A4V6P685_9BACT</name>
<accession>A0A4V6P685</accession>
<evidence type="ECO:0000256" key="1">
    <source>
        <dbReference type="SAM" id="SignalP"/>
    </source>
</evidence>
<keyword evidence="3" id="KW-1185">Reference proteome</keyword>
<evidence type="ECO:0008006" key="4">
    <source>
        <dbReference type="Google" id="ProtNLM"/>
    </source>
</evidence>
<comment type="caution">
    <text evidence="2">The sequence shown here is derived from an EMBL/GenBank/DDBJ whole genome shotgun (WGS) entry which is preliminary data.</text>
</comment>
<dbReference type="Proteomes" id="UP000295164">
    <property type="component" value="Unassembled WGS sequence"/>
</dbReference>
<dbReference type="RefSeq" id="WP_131850922.1">
    <property type="nucleotide sequence ID" value="NZ_SKFH01000004.1"/>
</dbReference>
<feature type="chain" id="PRO_5020938897" description="DUF1444 family protein" evidence="1">
    <location>
        <begin position="23"/>
        <end position="326"/>
    </location>
</feature>
<reference evidence="2 3" key="1">
    <citation type="submission" date="2019-03" db="EMBL/GenBank/DDBJ databases">
        <authorList>
            <person name="Kim M.K.M."/>
        </authorList>
    </citation>
    <scope>NUCLEOTIDE SEQUENCE [LARGE SCALE GENOMIC DNA]</scope>
    <source>
        <strain evidence="2 3">17J68-15</strain>
    </source>
</reference>
<protein>
    <recommendedName>
        <fullName evidence="4">DUF1444 family protein</fullName>
    </recommendedName>
</protein>
<organism evidence="2 3">
    <name type="scientific">Flaviaesturariibacter aridisoli</name>
    <dbReference type="NCBI Taxonomy" id="2545761"/>
    <lineage>
        <taxon>Bacteria</taxon>
        <taxon>Pseudomonadati</taxon>
        <taxon>Bacteroidota</taxon>
        <taxon>Chitinophagia</taxon>
        <taxon>Chitinophagales</taxon>
        <taxon>Chitinophagaceae</taxon>
        <taxon>Flaviaestuariibacter</taxon>
    </lineage>
</organism>